<proteinExistence type="predicted"/>
<gene>
    <name evidence="1" type="ORF">JTE90_027221</name>
</gene>
<keyword evidence="2" id="KW-1185">Reference proteome</keyword>
<name>A0AAV6U356_9ARAC</name>
<protein>
    <recommendedName>
        <fullName evidence="3">C2H2-type domain-containing protein</fullName>
    </recommendedName>
</protein>
<accession>A0AAV6U356</accession>
<organism evidence="1 2">
    <name type="scientific">Oedothorax gibbosus</name>
    <dbReference type="NCBI Taxonomy" id="931172"/>
    <lineage>
        <taxon>Eukaryota</taxon>
        <taxon>Metazoa</taxon>
        <taxon>Ecdysozoa</taxon>
        <taxon>Arthropoda</taxon>
        <taxon>Chelicerata</taxon>
        <taxon>Arachnida</taxon>
        <taxon>Araneae</taxon>
        <taxon>Araneomorphae</taxon>
        <taxon>Entelegynae</taxon>
        <taxon>Araneoidea</taxon>
        <taxon>Linyphiidae</taxon>
        <taxon>Erigoninae</taxon>
        <taxon>Oedothorax</taxon>
    </lineage>
</organism>
<reference evidence="1 2" key="1">
    <citation type="journal article" date="2022" name="Nat. Ecol. Evol.">
        <title>A masculinizing supergene underlies an exaggerated male reproductive morph in a spider.</title>
        <authorList>
            <person name="Hendrickx F."/>
            <person name="De Corte Z."/>
            <person name="Sonet G."/>
            <person name="Van Belleghem S.M."/>
            <person name="Kostlbacher S."/>
            <person name="Vangestel C."/>
        </authorList>
    </citation>
    <scope>NUCLEOTIDE SEQUENCE [LARGE SCALE GENOMIC DNA]</scope>
    <source>
        <strain evidence="1">W744_W776</strain>
    </source>
</reference>
<comment type="caution">
    <text evidence="1">The sequence shown here is derived from an EMBL/GenBank/DDBJ whole genome shotgun (WGS) entry which is preliminary data.</text>
</comment>
<sequence>MNVASCSSADQLSPPSLFLNEKPPCGPRYTVSIRRERELLLCYGLLYFSMVEMGDSGQGESSISQFFSCNICPDAFSLKSDYEKHMSASKEGHLFSHKASHGIFASESTLHISTTFSKTSHD</sequence>
<evidence type="ECO:0000313" key="1">
    <source>
        <dbReference type="EMBL" id="KAG8178352.1"/>
    </source>
</evidence>
<evidence type="ECO:0008006" key="3">
    <source>
        <dbReference type="Google" id="ProtNLM"/>
    </source>
</evidence>
<evidence type="ECO:0000313" key="2">
    <source>
        <dbReference type="Proteomes" id="UP000827092"/>
    </source>
</evidence>
<dbReference type="AlphaFoldDB" id="A0AAV6U356"/>
<dbReference type="EMBL" id="JAFNEN010000701">
    <property type="protein sequence ID" value="KAG8178352.1"/>
    <property type="molecule type" value="Genomic_DNA"/>
</dbReference>
<dbReference type="Proteomes" id="UP000827092">
    <property type="component" value="Unassembled WGS sequence"/>
</dbReference>